<accession>A0A4Y2EZ91</accession>
<sequence>MQKWDSSLHRMFHGQVISTTLERGTQVQKLHEPLSPRPAIGAQAWFCRDKNSKSAVRFFVHWNMAYPKHGKKGGTLALPCGDRLLASTTAIATSSTLEDGIFFRPVPATMPSCFKFPYLLA</sequence>
<protein>
    <submittedName>
        <fullName evidence="1">Uncharacterized protein</fullName>
    </submittedName>
</protein>
<dbReference type="EMBL" id="BGPR01094070">
    <property type="protein sequence ID" value="GBM33336.1"/>
    <property type="molecule type" value="Genomic_DNA"/>
</dbReference>
<gene>
    <name evidence="1" type="ORF">AVEN_267759_1</name>
</gene>
<evidence type="ECO:0000313" key="2">
    <source>
        <dbReference type="Proteomes" id="UP000499080"/>
    </source>
</evidence>
<dbReference type="OrthoDB" id="6473238at2759"/>
<dbReference type="Proteomes" id="UP000499080">
    <property type="component" value="Unassembled WGS sequence"/>
</dbReference>
<reference evidence="1 2" key="1">
    <citation type="journal article" date="2019" name="Sci. Rep.">
        <title>Orb-weaving spider Araneus ventricosus genome elucidates the spidroin gene catalogue.</title>
        <authorList>
            <person name="Kono N."/>
            <person name="Nakamura H."/>
            <person name="Ohtoshi R."/>
            <person name="Moran D.A.P."/>
            <person name="Shinohara A."/>
            <person name="Yoshida Y."/>
            <person name="Fujiwara M."/>
            <person name="Mori M."/>
            <person name="Tomita M."/>
            <person name="Arakawa K."/>
        </authorList>
    </citation>
    <scope>NUCLEOTIDE SEQUENCE [LARGE SCALE GENOMIC DNA]</scope>
</reference>
<keyword evidence="2" id="KW-1185">Reference proteome</keyword>
<evidence type="ECO:0000313" key="1">
    <source>
        <dbReference type="EMBL" id="GBM33336.1"/>
    </source>
</evidence>
<proteinExistence type="predicted"/>
<dbReference type="AlphaFoldDB" id="A0A4Y2EZ91"/>
<comment type="caution">
    <text evidence="1">The sequence shown here is derived from an EMBL/GenBank/DDBJ whole genome shotgun (WGS) entry which is preliminary data.</text>
</comment>
<name>A0A4Y2EZ91_ARAVE</name>
<organism evidence="1 2">
    <name type="scientific">Araneus ventricosus</name>
    <name type="common">Orbweaver spider</name>
    <name type="synonym">Epeira ventricosa</name>
    <dbReference type="NCBI Taxonomy" id="182803"/>
    <lineage>
        <taxon>Eukaryota</taxon>
        <taxon>Metazoa</taxon>
        <taxon>Ecdysozoa</taxon>
        <taxon>Arthropoda</taxon>
        <taxon>Chelicerata</taxon>
        <taxon>Arachnida</taxon>
        <taxon>Araneae</taxon>
        <taxon>Araneomorphae</taxon>
        <taxon>Entelegynae</taxon>
        <taxon>Araneoidea</taxon>
        <taxon>Araneidae</taxon>
        <taxon>Araneus</taxon>
    </lineage>
</organism>